<evidence type="ECO:0000313" key="2">
    <source>
        <dbReference type="Proteomes" id="UP000218334"/>
    </source>
</evidence>
<dbReference type="EMBL" id="KZ293480">
    <property type="protein sequence ID" value="PBK60963.1"/>
    <property type="molecule type" value="Genomic_DNA"/>
</dbReference>
<dbReference type="AlphaFoldDB" id="A0A2H3BAV4"/>
<accession>A0A2H3BAV4</accession>
<evidence type="ECO:0000313" key="1">
    <source>
        <dbReference type="EMBL" id="PBK60963.1"/>
    </source>
</evidence>
<keyword evidence="2" id="KW-1185">Reference proteome</keyword>
<proteinExistence type="predicted"/>
<name>A0A2H3BAV4_9AGAR</name>
<protein>
    <submittedName>
        <fullName evidence="1">Uncharacterized protein</fullName>
    </submittedName>
</protein>
<dbReference type="Proteomes" id="UP000218334">
    <property type="component" value="Unassembled WGS sequence"/>
</dbReference>
<gene>
    <name evidence="1" type="ORF">ARMSODRAFT_675713</name>
</gene>
<sequence length="235" mass="26646">MSAVLACSNCSQRLWEELGKAERSRAEPSGGNTTNRCKPCATVASRGLPHFFQNSRPRWFSCSAFAFQYFMLSILSAIRTRLPRSPDRIILSSMISRSLTGTCWKGIFKTFIALCDPGISLVMVLKRSHSMPFEEMLRTYQANWLSVCNLICHYSSAVIECFSRWTDALCKSRATQPGWCRNTLKDRRFSRFSTCCSFTSMNDVRRARALAHAQGRQDPLLPILWSGPLVFFRAG</sequence>
<organism evidence="1 2">
    <name type="scientific">Armillaria solidipes</name>
    <dbReference type="NCBI Taxonomy" id="1076256"/>
    <lineage>
        <taxon>Eukaryota</taxon>
        <taxon>Fungi</taxon>
        <taxon>Dikarya</taxon>
        <taxon>Basidiomycota</taxon>
        <taxon>Agaricomycotina</taxon>
        <taxon>Agaricomycetes</taxon>
        <taxon>Agaricomycetidae</taxon>
        <taxon>Agaricales</taxon>
        <taxon>Marasmiineae</taxon>
        <taxon>Physalacriaceae</taxon>
        <taxon>Armillaria</taxon>
    </lineage>
</organism>
<reference evidence="2" key="1">
    <citation type="journal article" date="2017" name="Nat. Ecol. Evol.">
        <title>Genome expansion and lineage-specific genetic innovations in the forest pathogenic fungi Armillaria.</title>
        <authorList>
            <person name="Sipos G."/>
            <person name="Prasanna A.N."/>
            <person name="Walter M.C."/>
            <person name="O'Connor E."/>
            <person name="Balint B."/>
            <person name="Krizsan K."/>
            <person name="Kiss B."/>
            <person name="Hess J."/>
            <person name="Varga T."/>
            <person name="Slot J."/>
            <person name="Riley R."/>
            <person name="Boka B."/>
            <person name="Rigling D."/>
            <person name="Barry K."/>
            <person name="Lee J."/>
            <person name="Mihaltcheva S."/>
            <person name="LaButti K."/>
            <person name="Lipzen A."/>
            <person name="Waldron R."/>
            <person name="Moloney N.M."/>
            <person name="Sperisen C."/>
            <person name="Kredics L."/>
            <person name="Vagvoelgyi C."/>
            <person name="Patrignani A."/>
            <person name="Fitzpatrick D."/>
            <person name="Nagy I."/>
            <person name="Doyle S."/>
            <person name="Anderson J.B."/>
            <person name="Grigoriev I.V."/>
            <person name="Gueldener U."/>
            <person name="Muensterkoetter M."/>
            <person name="Nagy L.G."/>
        </authorList>
    </citation>
    <scope>NUCLEOTIDE SEQUENCE [LARGE SCALE GENOMIC DNA]</scope>
    <source>
        <strain evidence="2">28-4</strain>
    </source>
</reference>